<sequence>MSVTLLEGELYAESEAAHLLRVPQSTLHYWLEGGRSRGVTYPPVLRPEPTGSRNLTWAEFVEATLLRAYHRDLNVALRELRLFITTLRDELGVPHPLATAKPWTDGKQLVIDAQEAASLPSDFWLFTPTRNQDLLPLEPASWFLSRVDFGVSGLAERIRPNPASPVVIDPLRRFGAPSIKGTSTSVLWEHVEAGYTVDEVAELFDLSTSEVRWAVSYESTPEAA</sequence>
<dbReference type="Proteomes" id="UP001442841">
    <property type="component" value="Chromosome"/>
</dbReference>
<accession>A0ABZ3FPG1</accession>
<evidence type="ECO:0000313" key="1">
    <source>
        <dbReference type="EMBL" id="XAN07948.1"/>
    </source>
</evidence>
<dbReference type="InterPro" id="IPR007367">
    <property type="entry name" value="DUF433"/>
</dbReference>
<gene>
    <name evidence="1" type="ORF">AADG42_11730</name>
</gene>
<dbReference type="EMBL" id="CP154795">
    <property type="protein sequence ID" value="XAN07948.1"/>
    <property type="molecule type" value="Genomic_DNA"/>
</dbReference>
<name>A0ABZ3FPG1_9ACTN</name>
<reference evidence="1 2" key="1">
    <citation type="submission" date="2024-04" db="EMBL/GenBank/DDBJ databases">
        <title>Isolation of an actinomycete strain from pig manure.</title>
        <authorList>
            <person name="Gong T."/>
            <person name="Yu Z."/>
            <person name="An M."/>
            <person name="Wei C."/>
            <person name="Yang W."/>
            <person name="Liu L."/>
        </authorList>
    </citation>
    <scope>NUCLEOTIDE SEQUENCE [LARGE SCALE GENOMIC DNA]</scope>
    <source>
        <strain evidence="1 2">ZF39</strain>
    </source>
</reference>
<dbReference type="Pfam" id="PF04255">
    <property type="entry name" value="DUF433"/>
    <property type="match status" value="1"/>
</dbReference>
<evidence type="ECO:0000313" key="2">
    <source>
        <dbReference type="Proteomes" id="UP001442841"/>
    </source>
</evidence>
<protein>
    <submittedName>
        <fullName evidence="1">DUF433 domain-containing protein</fullName>
    </submittedName>
</protein>
<keyword evidence="2" id="KW-1185">Reference proteome</keyword>
<dbReference type="RefSeq" id="WP_425309403.1">
    <property type="nucleotide sequence ID" value="NZ_CP154795.1"/>
</dbReference>
<organism evidence="1 2">
    <name type="scientific">Ammonicoccus fulvus</name>
    <dbReference type="NCBI Taxonomy" id="3138240"/>
    <lineage>
        <taxon>Bacteria</taxon>
        <taxon>Bacillati</taxon>
        <taxon>Actinomycetota</taxon>
        <taxon>Actinomycetes</taxon>
        <taxon>Propionibacteriales</taxon>
        <taxon>Propionibacteriaceae</taxon>
        <taxon>Ammonicoccus</taxon>
    </lineage>
</organism>
<proteinExistence type="predicted"/>